<evidence type="ECO:0000256" key="1">
    <source>
        <dbReference type="SAM" id="MobiDB-lite"/>
    </source>
</evidence>
<dbReference type="InterPro" id="IPR011989">
    <property type="entry name" value="ARM-like"/>
</dbReference>
<dbReference type="GO" id="GO:0005815">
    <property type="term" value="C:microtubule organizing center"/>
    <property type="evidence" value="ECO:0007669"/>
    <property type="project" value="TreeGrafter"/>
</dbReference>
<accession>A0A183IAU4</accession>
<dbReference type="GO" id="GO:0008017">
    <property type="term" value="F:microtubule binding"/>
    <property type="evidence" value="ECO:0007669"/>
    <property type="project" value="TreeGrafter"/>
</dbReference>
<dbReference type="PANTHER" id="PTHR21567">
    <property type="entry name" value="CLASP"/>
    <property type="match status" value="1"/>
</dbReference>
<gene>
    <name evidence="3" type="ORF">SBAD_LOCUS738</name>
</gene>
<feature type="region of interest" description="Disordered" evidence="1">
    <location>
        <begin position="229"/>
        <end position="261"/>
    </location>
</feature>
<name>A0A183IAU4_9BILA</name>
<feature type="domain" description="TOG" evidence="2">
    <location>
        <begin position="624"/>
        <end position="845"/>
    </location>
</feature>
<evidence type="ECO:0000259" key="2">
    <source>
        <dbReference type="SMART" id="SM01349"/>
    </source>
</evidence>
<dbReference type="InterPro" id="IPR016024">
    <property type="entry name" value="ARM-type_fold"/>
</dbReference>
<feature type="compositionally biased region" description="Polar residues" evidence="1">
    <location>
        <begin position="232"/>
        <end position="252"/>
    </location>
</feature>
<feature type="compositionally biased region" description="Polar residues" evidence="1">
    <location>
        <begin position="202"/>
        <end position="214"/>
    </location>
</feature>
<sequence>MVCFICQTWETHELKKSATVLCDFIRQGLSDADPDARSFSRKAYWYFADHLKEQADALFQSLDSSRQRQLRNEMNHSSSSGSLASGLRSSQENVRGVLPLSRLPKTPASLRSTSDIDTNAARRAVQRYVLSSGTPGVAVGSNVNSLPRVRKCAPFPESEPAYLRYKCIPRYFFNKTPAAMNGFSGDASRSPYLMSRSEDKTVSQPGSRTGSPTLRTGVAILATNGARKVRPSTLSGVRSQGNSREQSPSRTGSLRRLSTPDRVSPLVNHNMELVLANALQTSKATCDDMESETSSMCSERSVSRFGSESWSFAEIIKSCQSLNWTERKEGLVTLQTVFKSGRRLTPSELKKTCQIFVRLFVDPHNMTSTLFLDTLVEFLFAYRHELYDWLYVLLSRLLMKQGSELLASVQKKLCKTLEVVRESFPYDLQFQTLVRYITDPAQTPSLKVKLSFLHYLNDLICVMDSTQLPNTSDVRQAVSRIIQWTGDPKSLEIRIASQNVLVSLFSLNASVFTAILNTFSKSSQASALRDFPNTVYRLLNTQLRRNLGDSFIMNRSFSNCASRNNSATEDLENVHENLKKTSEEIQNYSFTDYEAFGSNEFDGVDGLLRGDADIFQGSALESLKLNGNANVDRQEEIIAAILTELIEERKKAMAALKFITRNGSFTLWDEHFKTILLILLETLGDENVDIRAHALPVLKEICVCEVCLVVTRLSQQDRFRDYAELTILTVLDAHKDKEREVTRAAEDCASVLATHLPTGVCLRVLHSVIRTDSSPALLAAIKMANRVIERMNPAELEEILPELLPGIIQGYENAESTVRKASVLCLVTRRLLTLYIKRDQQQQQQQ</sequence>
<dbReference type="SUPFAM" id="SSF48371">
    <property type="entry name" value="ARM repeat"/>
    <property type="match status" value="1"/>
</dbReference>
<dbReference type="Gene3D" id="1.25.10.10">
    <property type="entry name" value="Leucine-rich Repeat Variant"/>
    <property type="match status" value="3"/>
</dbReference>
<dbReference type="GO" id="GO:0090307">
    <property type="term" value="P:mitotic spindle assembly"/>
    <property type="evidence" value="ECO:0007669"/>
    <property type="project" value="TreeGrafter"/>
</dbReference>
<dbReference type="InterPro" id="IPR024395">
    <property type="entry name" value="CLASP_N_dom"/>
</dbReference>
<protein>
    <submittedName>
        <fullName evidence="5">CLASP_N domain-containing protein</fullName>
    </submittedName>
</protein>
<proteinExistence type="predicted"/>
<dbReference type="GO" id="GO:0045180">
    <property type="term" value="C:basal cortex"/>
    <property type="evidence" value="ECO:0007669"/>
    <property type="project" value="TreeGrafter"/>
</dbReference>
<dbReference type="GO" id="GO:0000776">
    <property type="term" value="C:kinetochore"/>
    <property type="evidence" value="ECO:0007669"/>
    <property type="project" value="TreeGrafter"/>
</dbReference>
<dbReference type="GO" id="GO:0072686">
    <property type="term" value="C:mitotic spindle"/>
    <property type="evidence" value="ECO:0007669"/>
    <property type="project" value="TreeGrafter"/>
</dbReference>
<dbReference type="GO" id="GO:0040001">
    <property type="term" value="P:establishment of mitotic spindle localization"/>
    <property type="evidence" value="ECO:0007669"/>
    <property type="project" value="TreeGrafter"/>
</dbReference>
<dbReference type="EMBL" id="UZAM01006615">
    <property type="protein sequence ID" value="VDO91959.1"/>
    <property type="molecule type" value="Genomic_DNA"/>
</dbReference>
<evidence type="ECO:0000313" key="4">
    <source>
        <dbReference type="Proteomes" id="UP000270296"/>
    </source>
</evidence>
<dbReference type="OrthoDB" id="46159at2759"/>
<dbReference type="PANTHER" id="PTHR21567:SF9">
    <property type="entry name" value="CLIP-ASSOCIATING PROTEIN"/>
    <property type="match status" value="1"/>
</dbReference>
<dbReference type="GO" id="GO:0005876">
    <property type="term" value="C:spindle microtubule"/>
    <property type="evidence" value="ECO:0007669"/>
    <property type="project" value="TreeGrafter"/>
</dbReference>
<dbReference type="Proteomes" id="UP000270296">
    <property type="component" value="Unassembled WGS sequence"/>
</dbReference>
<evidence type="ECO:0000313" key="5">
    <source>
        <dbReference type="WBParaSite" id="SBAD_0000076101-mRNA-1"/>
    </source>
</evidence>
<keyword evidence="4" id="KW-1185">Reference proteome</keyword>
<organism evidence="5">
    <name type="scientific">Soboliphyme baturini</name>
    <dbReference type="NCBI Taxonomy" id="241478"/>
    <lineage>
        <taxon>Eukaryota</taxon>
        <taxon>Metazoa</taxon>
        <taxon>Ecdysozoa</taxon>
        <taxon>Nematoda</taxon>
        <taxon>Enoplea</taxon>
        <taxon>Dorylaimia</taxon>
        <taxon>Dioctophymatida</taxon>
        <taxon>Dioctophymatoidea</taxon>
        <taxon>Soboliphymatidae</taxon>
        <taxon>Soboliphyme</taxon>
    </lineage>
</organism>
<dbReference type="AlphaFoldDB" id="A0A183IAU4"/>
<reference evidence="5" key="1">
    <citation type="submission" date="2016-06" db="UniProtKB">
        <authorList>
            <consortium name="WormBaseParasite"/>
        </authorList>
    </citation>
    <scope>IDENTIFICATION</scope>
</reference>
<dbReference type="InterPro" id="IPR034085">
    <property type="entry name" value="TOG"/>
</dbReference>
<feature type="region of interest" description="Disordered" evidence="1">
    <location>
        <begin position="196"/>
        <end position="215"/>
    </location>
</feature>
<reference evidence="3 4" key="2">
    <citation type="submission" date="2018-11" db="EMBL/GenBank/DDBJ databases">
        <authorList>
            <consortium name="Pathogen Informatics"/>
        </authorList>
    </citation>
    <scope>NUCLEOTIDE SEQUENCE [LARGE SCALE GENOMIC DNA]</scope>
</reference>
<dbReference type="SMART" id="SM01349">
    <property type="entry name" value="TOG"/>
    <property type="match status" value="2"/>
</dbReference>
<dbReference type="GO" id="GO:0005881">
    <property type="term" value="C:cytoplasmic microtubule"/>
    <property type="evidence" value="ECO:0007669"/>
    <property type="project" value="TreeGrafter"/>
</dbReference>
<feature type="region of interest" description="Disordered" evidence="1">
    <location>
        <begin position="69"/>
        <end position="89"/>
    </location>
</feature>
<feature type="compositionally biased region" description="Low complexity" evidence="1">
    <location>
        <begin position="77"/>
        <end position="89"/>
    </location>
</feature>
<feature type="domain" description="TOG" evidence="2">
    <location>
        <begin position="301"/>
        <end position="541"/>
    </location>
</feature>
<evidence type="ECO:0000313" key="3">
    <source>
        <dbReference type="EMBL" id="VDO91959.1"/>
    </source>
</evidence>
<dbReference type="Pfam" id="PF12348">
    <property type="entry name" value="CLASP_N"/>
    <property type="match status" value="1"/>
</dbReference>
<dbReference type="WBParaSite" id="SBAD_0000076101-mRNA-1">
    <property type="protein sequence ID" value="SBAD_0000076101-mRNA-1"/>
    <property type="gene ID" value="SBAD_0000076101"/>
</dbReference>